<dbReference type="RefSeq" id="WP_075071897.1">
    <property type="nucleotide sequence ID" value="NZ_DF967972.1"/>
</dbReference>
<name>A0A0S7BFA6_9CHLR</name>
<proteinExistence type="predicted"/>
<dbReference type="STRING" id="360412.LARV_00210"/>
<evidence type="ECO:0000313" key="2">
    <source>
        <dbReference type="Proteomes" id="UP000055060"/>
    </source>
</evidence>
<keyword evidence="2" id="KW-1185">Reference proteome</keyword>
<dbReference type="SUPFAM" id="SSF81301">
    <property type="entry name" value="Nucleotidyltransferase"/>
    <property type="match status" value="1"/>
</dbReference>
<sequence length="263" mass="29995">MRPTWPSPVFPTPQHQRAAEKAARFFSGRESIDTVLVTNSIARGAAVPDSDLDMNVLLRTGATQGQADAMQLEWNAFLAEDPLLRAFEAGGPFRQVHLDVTIGQFIPSEWDDGGGPDAFEIGIGNLLRAAPLGQRGGHFLQFRQLWLPYYMEEMRIRRLQMVRGACRYDLSFVPFYSARDLVFQAFDRLYRAFQEFLQGLFIARRVYPIAYNKWIREQVSGWLGLPELYDRLPGILALPALEPALLDEHARRLEALLEEWVVD</sequence>
<dbReference type="AlphaFoldDB" id="A0A0S7BFA6"/>
<evidence type="ECO:0000313" key="1">
    <source>
        <dbReference type="EMBL" id="GAP12475.1"/>
    </source>
</evidence>
<protein>
    <submittedName>
        <fullName evidence="1">Uncharacterized protein</fullName>
    </submittedName>
</protein>
<organism evidence="1">
    <name type="scientific">Longilinea arvoryzae</name>
    <dbReference type="NCBI Taxonomy" id="360412"/>
    <lineage>
        <taxon>Bacteria</taxon>
        <taxon>Bacillati</taxon>
        <taxon>Chloroflexota</taxon>
        <taxon>Anaerolineae</taxon>
        <taxon>Anaerolineales</taxon>
        <taxon>Anaerolineaceae</taxon>
        <taxon>Longilinea</taxon>
    </lineage>
</organism>
<reference evidence="1" key="1">
    <citation type="submission" date="2015-07" db="EMBL/GenBank/DDBJ databases">
        <title>Draft Genome Sequences of Anaerolinea thermolimosa IMO-1, Bellilinea caldifistulae GOMI-1, Leptolinea tardivitalis YMTK-2, Levilinea saccharolytica KIBI-1,Longilinea arvoryzae KOME-1, Previously Described as Members of the Anaerolineaceae (Chloroflexi).</title>
        <authorList>
            <person name="Sekiguchi Y."/>
            <person name="Ohashi A."/>
            <person name="Matsuura N."/>
            <person name="Tourlousse M.D."/>
        </authorList>
    </citation>
    <scope>NUCLEOTIDE SEQUENCE [LARGE SCALE GENOMIC DNA]</scope>
    <source>
        <strain evidence="1">KOME-1</strain>
    </source>
</reference>
<accession>A0A0S7BFA6</accession>
<gene>
    <name evidence="1" type="ORF">LARV_00210</name>
</gene>
<dbReference type="EMBL" id="DF967972">
    <property type="protein sequence ID" value="GAP12475.1"/>
    <property type="molecule type" value="Genomic_DNA"/>
</dbReference>
<dbReference type="InterPro" id="IPR043519">
    <property type="entry name" value="NT_sf"/>
</dbReference>
<dbReference type="Proteomes" id="UP000055060">
    <property type="component" value="Unassembled WGS sequence"/>
</dbReference>
<dbReference type="OrthoDB" id="1321649at2"/>